<feature type="compositionally biased region" description="Polar residues" evidence="5">
    <location>
        <begin position="306"/>
        <end position="318"/>
    </location>
</feature>
<accession>A0A6J0B8T4</accession>
<dbReference type="FunFam" id="1.25.40.10:FF:000060">
    <property type="entry name" value="Golgi to ER traffic protein 4 homolog"/>
    <property type="match status" value="1"/>
</dbReference>
<sequence length="318" mass="36356">MASRGSLGVLRVLAKLEASVNSGNYYEAHQMYRTLHFRYLGQRKYSELLELLYNGSTLLLQHDQQASGADLGTLFVDALVKSETEPSQVYFEKLTNLFSLMNPTAPERETFLLEALRWSLKGSDYKTGHPDFHQRIAQVFWKEKNYIMARQHFLYSSDGSGCAAMLVELHEERGYSSEIDLFIVQAVLQYLCLRNKTTAEEAFHSYTLKHPKINSGPPYFLPLLNFLFFLLKTIETGKLAAFTVLCEQYQLSLNRDPLYRQYLDKIGQVFFNVSPPRAPSQGLFGSLLQSFFNGLEEEDSDDDQRNAPTTSHVAQELD</sequence>
<dbReference type="Pfam" id="PF04190">
    <property type="entry name" value="GET4"/>
    <property type="match status" value="1"/>
</dbReference>
<gene>
    <name evidence="7" type="primary">LOC107218131</name>
</gene>
<dbReference type="InterPro" id="IPR007317">
    <property type="entry name" value="GET4"/>
</dbReference>
<comment type="similarity">
    <text evidence="2">Belongs to the GET4 family.</text>
</comment>
<dbReference type="Proteomes" id="UP000829291">
    <property type="component" value="Chromosome 2"/>
</dbReference>
<name>A0A6J0B8T4_NEOLC</name>
<dbReference type="OrthoDB" id="10252405at2759"/>
<keyword evidence="6" id="KW-1185">Reference proteome</keyword>
<evidence type="ECO:0000256" key="2">
    <source>
        <dbReference type="ARBA" id="ARBA00005351"/>
    </source>
</evidence>
<dbReference type="FunCoup" id="A0A6J0B8T4">
    <property type="interactions" value="1883"/>
</dbReference>
<dbReference type="PANTHER" id="PTHR12875">
    <property type="entry name" value="GOLGI TO ER TRAFFIC PROTEIN 4 HOMOLOG"/>
    <property type="match status" value="1"/>
</dbReference>
<proteinExistence type="inferred from homology"/>
<organism evidence="7">
    <name type="scientific">Neodiprion lecontei</name>
    <name type="common">Redheaded pine sawfly</name>
    <dbReference type="NCBI Taxonomy" id="441921"/>
    <lineage>
        <taxon>Eukaryota</taxon>
        <taxon>Metazoa</taxon>
        <taxon>Ecdysozoa</taxon>
        <taxon>Arthropoda</taxon>
        <taxon>Hexapoda</taxon>
        <taxon>Insecta</taxon>
        <taxon>Pterygota</taxon>
        <taxon>Neoptera</taxon>
        <taxon>Endopterygota</taxon>
        <taxon>Hymenoptera</taxon>
        <taxon>Tenthredinoidea</taxon>
        <taxon>Diprionidae</taxon>
        <taxon>Diprioninae</taxon>
        <taxon>Neodiprion</taxon>
    </lineage>
</organism>
<dbReference type="GO" id="GO:0071818">
    <property type="term" value="C:BAT3 complex"/>
    <property type="evidence" value="ECO:0007669"/>
    <property type="project" value="TreeGrafter"/>
</dbReference>
<dbReference type="InterPro" id="IPR011990">
    <property type="entry name" value="TPR-like_helical_dom_sf"/>
</dbReference>
<dbReference type="GO" id="GO:0045048">
    <property type="term" value="P:protein insertion into ER membrane"/>
    <property type="evidence" value="ECO:0007669"/>
    <property type="project" value="InterPro"/>
</dbReference>
<comment type="subcellular location">
    <subcellularLocation>
        <location evidence="1">Cytoplasm</location>
        <location evidence="1">Cytosol</location>
    </subcellularLocation>
</comment>
<dbReference type="KEGG" id="nlo:107218131"/>
<dbReference type="GeneID" id="107218131"/>
<evidence type="ECO:0000313" key="6">
    <source>
        <dbReference type="Proteomes" id="UP000829291"/>
    </source>
</evidence>
<evidence type="ECO:0000256" key="3">
    <source>
        <dbReference type="ARBA" id="ARBA00022448"/>
    </source>
</evidence>
<keyword evidence="4" id="KW-0963">Cytoplasm</keyword>
<reference evidence="7" key="1">
    <citation type="submission" date="2025-08" db="UniProtKB">
        <authorList>
            <consortium name="RefSeq"/>
        </authorList>
    </citation>
    <scope>IDENTIFICATION</scope>
    <source>
        <tissue evidence="7">Thorax and Abdomen</tissue>
    </source>
</reference>
<evidence type="ECO:0000313" key="7">
    <source>
        <dbReference type="RefSeq" id="XP_015511385.1"/>
    </source>
</evidence>
<dbReference type="InParanoid" id="A0A6J0B8T4"/>
<dbReference type="PANTHER" id="PTHR12875:SF0">
    <property type="entry name" value="GOLGI TO ER TRAFFIC PROTEIN 4 HOMOLOG"/>
    <property type="match status" value="1"/>
</dbReference>
<dbReference type="Gene3D" id="1.25.40.10">
    <property type="entry name" value="Tetratricopeptide repeat domain"/>
    <property type="match status" value="1"/>
</dbReference>
<protein>
    <submittedName>
        <fullName evidence="7">Golgi to ER traffic protein 4 homolog</fullName>
    </submittedName>
</protein>
<dbReference type="AlphaFoldDB" id="A0A6J0B8T4"/>
<evidence type="ECO:0000256" key="1">
    <source>
        <dbReference type="ARBA" id="ARBA00004514"/>
    </source>
</evidence>
<evidence type="ECO:0000256" key="4">
    <source>
        <dbReference type="ARBA" id="ARBA00022490"/>
    </source>
</evidence>
<dbReference type="RefSeq" id="XP_015511385.1">
    <property type="nucleotide sequence ID" value="XM_015655899.2"/>
</dbReference>
<keyword evidence="3" id="KW-0813">Transport</keyword>
<evidence type="ECO:0000256" key="5">
    <source>
        <dbReference type="SAM" id="MobiDB-lite"/>
    </source>
</evidence>
<feature type="region of interest" description="Disordered" evidence="5">
    <location>
        <begin position="296"/>
        <end position="318"/>
    </location>
</feature>